<dbReference type="Gene3D" id="3.40.30.10">
    <property type="entry name" value="Glutaredoxin"/>
    <property type="match status" value="1"/>
</dbReference>
<gene>
    <name evidence="3" type="ORF">NP493_78g07016</name>
</gene>
<feature type="domain" description="Thioredoxin" evidence="2">
    <location>
        <begin position="72"/>
        <end position="155"/>
    </location>
</feature>
<dbReference type="EMBL" id="JAODUO010000078">
    <property type="protein sequence ID" value="KAK2190503.1"/>
    <property type="molecule type" value="Genomic_DNA"/>
</dbReference>
<evidence type="ECO:0000313" key="3">
    <source>
        <dbReference type="EMBL" id="KAK2190503.1"/>
    </source>
</evidence>
<comment type="caution">
    <text evidence="3">The sequence shown here is derived from an EMBL/GenBank/DDBJ whole genome shotgun (WGS) entry which is preliminary data.</text>
</comment>
<evidence type="ECO:0000313" key="4">
    <source>
        <dbReference type="Proteomes" id="UP001209878"/>
    </source>
</evidence>
<dbReference type="PANTHER" id="PTHR21148">
    <property type="entry name" value="THIOREDOXIN DOMAIN-CONTAINING PROTEIN 9"/>
    <property type="match status" value="1"/>
</dbReference>
<dbReference type="InterPro" id="IPR013766">
    <property type="entry name" value="Thioredoxin_domain"/>
</dbReference>
<dbReference type="SUPFAM" id="SSF52833">
    <property type="entry name" value="Thioredoxin-like"/>
    <property type="match status" value="1"/>
</dbReference>
<sequence length="209" mass="23941">MSGTATLEEAKSIIEDKSLAEEKLHEELENEDLDIPSHIREARFEELRKQAAEFEGMKDRHHGLYSDLKAEKEFLELTTTEERCVVHFYHVDFRRCDIMDKHLKEIAQKYFETKFARISVDSAKFFVTKLKIQVLPYVICFKKGVVVDRIVGFEELGNTDGFTTTLLERRLGQSGIIEAKGAGDGQKKSTTIFGFGKDKTEDSDSDSDY</sequence>
<dbReference type="Pfam" id="PF00085">
    <property type="entry name" value="Thioredoxin"/>
    <property type="match status" value="1"/>
</dbReference>
<name>A0AAD9P952_RIDPI</name>
<keyword evidence="4" id="KW-1185">Reference proteome</keyword>
<reference evidence="3" key="1">
    <citation type="journal article" date="2023" name="Mol. Biol. Evol.">
        <title>Third-Generation Sequencing Reveals the Adaptive Role of the Epigenome in Three Deep-Sea Polychaetes.</title>
        <authorList>
            <person name="Perez M."/>
            <person name="Aroh O."/>
            <person name="Sun Y."/>
            <person name="Lan Y."/>
            <person name="Juniper S.K."/>
            <person name="Young C.R."/>
            <person name="Angers B."/>
            <person name="Qian P.Y."/>
        </authorList>
    </citation>
    <scope>NUCLEOTIDE SEQUENCE</scope>
    <source>
        <strain evidence="3">R07B-5</strain>
    </source>
</reference>
<protein>
    <recommendedName>
        <fullName evidence="1">Thioredoxin domain-containing protein 9</fullName>
    </recommendedName>
</protein>
<organism evidence="3 4">
    <name type="scientific">Ridgeia piscesae</name>
    <name type="common">Tubeworm</name>
    <dbReference type="NCBI Taxonomy" id="27915"/>
    <lineage>
        <taxon>Eukaryota</taxon>
        <taxon>Metazoa</taxon>
        <taxon>Spiralia</taxon>
        <taxon>Lophotrochozoa</taxon>
        <taxon>Annelida</taxon>
        <taxon>Polychaeta</taxon>
        <taxon>Sedentaria</taxon>
        <taxon>Canalipalpata</taxon>
        <taxon>Sabellida</taxon>
        <taxon>Siboglinidae</taxon>
        <taxon>Ridgeia</taxon>
    </lineage>
</organism>
<dbReference type="InterPro" id="IPR036249">
    <property type="entry name" value="Thioredoxin-like_sf"/>
</dbReference>
<dbReference type="Proteomes" id="UP001209878">
    <property type="component" value="Unassembled WGS sequence"/>
</dbReference>
<dbReference type="AlphaFoldDB" id="A0AAD9P952"/>
<accession>A0AAD9P952</accession>
<evidence type="ECO:0000256" key="1">
    <source>
        <dbReference type="ARBA" id="ARBA00026148"/>
    </source>
</evidence>
<dbReference type="CDD" id="cd02989">
    <property type="entry name" value="Phd_like_TxnDC9"/>
    <property type="match status" value="1"/>
</dbReference>
<proteinExistence type="predicted"/>
<evidence type="ECO:0000259" key="2">
    <source>
        <dbReference type="Pfam" id="PF00085"/>
    </source>
</evidence>